<proteinExistence type="predicted"/>
<name>A0ABQ8MYF8_LABRO</name>
<gene>
    <name evidence="1" type="ORF">H4Q32_004159</name>
</gene>
<reference evidence="1 2" key="1">
    <citation type="submission" date="2022-01" db="EMBL/GenBank/DDBJ databases">
        <title>A high-quality chromosome-level genome assembly of rohu carp, Labeo rohita.</title>
        <authorList>
            <person name="Arick M.A. II"/>
            <person name="Hsu C.-Y."/>
            <person name="Magbanua Z."/>
            <person name="Pechanova O."/>
            <person name="Grover C."/>
            <person name="Miller E."/>
            <person name="Thrash A."/>
            <person name="Ezzel L."/>
            <person name="Alam S."/>
            <person name="Benzie J."/>
            <person name="Hamilton M."/>
            <person name="Karsi A."/>
            <person name="Lawrence M.L."/>
            <person name="Peterson D.G."/>
        </authorList>
    </citation>
    <scope>NUCLEOTIDE SEQUENCE [LARGE SCALE GENOMIC DNA]</scope>
    <source>
        <strain evidence="2">BAU-BD-2019</strain>
        <tissue evidence="1">Blood</tissue>
    </source>
</reference>
<keyword evidence="2" id="KW-1185">Reference proteome</keyword>
<dbReference type="Proteomes" id="UP000830375">
    <property type="component" value="Unassembled WGS sequence"/>
</dbReference>
<organism evidence="1 2">
    <name type="scientific">Labeo rohita</name>
    <name type="common">Indian major carp</name>
    <name type="synonym">Cyprinus rohita</name>
    <dbReference type="NCBI Taxonomy" id="84645"/>
    <lineage>
        <taxon>Eukaryota</taxon>
        <taxon>Metazoa</taxon>
        <taxon>Chordata</taxon>
        <taxon>Craniata</taxon>
        <taxon>Vertebrata</taxon>
        <taxon>Euteleostomi</taxon>
        <taxon>Actinopterygii</taxon>
        <taxon>Neopterygii</taxon>
        <taxon>Teleostei</taxon>
        <taxon>Ostariophysi</taxon>
        <taxon>Cypriniformes</taxon>
        <taxon>Cyprinidae</taxon>
        <taxon>Labeoninae</taxon>
        <taxon>Labeonini</taxon>
        <taxon>Labeo</taxon>
    </lineage>
</organism>
<evidence type="ECO:0000313" key="1">
    <source>
        <dbReference type="EMBL" id="KAI2667621.1"/>
    </source>
</evidence>
<sequence>MYQIGILQGFRCLSKNQQKIVRNLQVAVRPTLHSYGNICNTHAVFLRRQDHLLHEIRRTRNIVQFDGINPYQPSPKMEN</sequence>
<protein>
    <submittedName>
        <fullName evidence="1">Protein irg-7</fullName>
    </submittedName>
</protein>
<accession>A0ABQ8MYF8</accession>
<comment type="caution">
    <text evidence="1">The sequence shown here is derived from an EMBL/GenBank/DDBJ whole genome shotgun (WGS) entry which is preliminary data.</text>
</comment>
<evidence type="ECO:0000313" key="2">
    <source>
        <dbReference type="Proteomes" id="UP000830375"/>
    </source>
</evidence>
<dbReference type="EMBL" id="JACTAM010000002">
    <property type="protein sequence ID" value="KAI2667621.1"/>
    <property type="molecule type" value="Genomic_DNA"/>
</dbReference>